<dbReference type="AlphaFoldDB" id="A0A672HH49"/>
<dbReference type="SUPFAM" id="SSF49329">
    <property type="entry name" value="Cu,Zn superoxide dismutase-like"/>
    <property type="match status" value="1"/>
</dbReference>
<reference evidence="2" key="3">
    <citation type="submission" date="2025-09" db="UniProtKB">
        <authorList>
            <consortium name="Ensembl"/>
        </authorList>
    </citation>
    <scope>IDENTIFICATION</scope>
</reference>
<dbReference type="InParanoid" id="A0A672HH49"/>
<dbReference type="PANTHER" id="PTHR20910">
    <property type="entry name" value="AGAP001623-PA"/>
    <property type="match status" value="1"/>
</dbReference>
<sequence>MPQKPTSLSLVLKVVLQTVPRCLKASMPQVNLTNLRSRVAGYHVHHFPVPPLGASESSRCANDNLGGHWNPFGANVSSPTYPTGPGSTHDMYEIGDLSSKHGSLAGQNAVEMNFTDHSLPLFGNNSIVGRSVVIHLPPSLVRWLEQSDCSLWGRHPCVVSAIIQ</sequence>
<dbReference type="InterPro" id="IPR001424">
    <property type="entry name" value="SOD_Cu_Zn_dom"/>
</dbReference>
<proteinExistence type="predicted"/>
<dbReference type="InterPro" id="IPR053257">
    <property type="entry name" value="Cu-only_SOD"/>
</dbReference>
<dbReference type="GO" id="GO:0046872">
    <property type="term" value="F:metal ion binding"/>
    <property type="evidence" value="ECO:0007669"/>
    <property type="project" value="InterPro"/>
</dbReference>
<dbReference type="PANTHER" id="PTHR20910:SF1">
    <property type="entry name" value="SUPEROXIDE DISMUTASE COPPER_ZINC BINDING DOMAIN-CONTAINING PROTEIN"/>
    <property type="match status" value="1"/>
</dbReference>
<accession>A0A672HH49</accession>
<reference evidence="2" key="1">
    <citation type="submission" date="2019-06" db="EMBL/GenBank/DDBJ databases">
        <authorList>
            <consortium name="Wellcome Sanger Institute Data Sharing"/>
        </authorList>
    </citation>
    <scope>NUCLEOTIDE SEQUENCE [LARGE SCALE GENOMIC DNA]</scope>
</reference>
<evidence type="ECO:0000313" key="3">
    <source>
        <dbReference type="Proteomes" id="UP000472267"/>
    </source>
</evidence>
<dbReference type="InterPro" id="IPR036423">
    <property type="entry name" value="SOD-like_Cu/Zn_dom_sf"/>
</dbReference>
<evidence type="ECO:0000313" key="2">
    <source>
        <dbReference type="Ensembl" id="ENSSFAP00005028548.1"/>
    </source>
</evidence>
<keyword evidence="3" id="KW-1185">Reference proteome</keyword>
<dbReference type="Ensembl" id="ENSSFAT00005029611.1">
    <property type="protein sequence ID" value="ENSSFAP00005028548.1"/>
    <property type="gene ID" value="ENSSFAG00005014556.1"/>
</dbReference>
<organism evidence="2 3">
    <name type="scientific">Salarias fasciatus</name>
    <name type="common">Jewelled blenny</name>
    <name type="synonym">Blennius fasciatus</name>
    <dbReference type="NCBI Taxonomy" id="181472"/>
    <lineage>
        <taxon>Eukaryota</taxon>
        <taxon>Metazoa</taxon>
        <taxon>Chordata</taxon>
        <taxon>Craniata</taxon>
        <taxon>Vertebrata</taxon>
        <taxon>Euteleostomi</taxon>
        <taxon>Actinopterygii</taxon>
        <taxon>Neopterygii</taxon>
        <taxon>Teleostei</taxon>
        <taxon>Neoteleostei</taxon>
        <taxon>Acanthomorphata</taxon>
        <taxon>Ovalentaria</taxon>
        <taxon>Blenniimorphae</taxon>
        <taxon>Blenniiformes</taxon>
        <taxon>Blennioidei</taxon>
        <taxon>Blenniidae</taxon>
        <taxon>Salariinae</taxon>
        <taxon>Salarias</taxon>
    </lineage>
</organism>
<evidence type="ECO:0000259" key="1">
    <source>
        <dbReference type="Pfam" id="PF00080"/>
    </source>
</evidence>
<reference evidence="2" key="2">
    <citation type="submission" date="2025-08" db="UniProtKB">
        <authorList>
            <consortium name="Ensembl"/>
        </authorList>
    </citation>
    <scope>IDENTIFICATION</scope>
</reference>
<dbReference type="Gene3D" id="2.60.40.200">
    <property type="entry name" value="Superoxide dismutase, copper/zinc binding domain"/>
    <property type="match status" value="1"/>
</dbReference>
<feature type="domain" description="Superoxide dismutase copper/zinc binding" evidence="1">
    <location>
        <begin position="29"/>
        <end position="136"/>
    </location>
</feature>
<dbReference type="GO" id="GO:0006801">
    <property type="term" value="P:superoxide metabolic process"/>
    <property type="evidence" value="ECO:0007669"/>
    <property type="project" value="InterPro"/>
</dbReference>
<name>A0A672HH49_SALFA</name>
<dbReference type="Proteomes" id="UP000472267">
    <property type="component" value="Chromosome 6"/>
</dbReference>
<dbReference type="Pfam" id="PF00080">
    <property type="entry name" value="Sod_Cu"/>
    <property type="match status" value="1"/>
</dbReference>
<protein>
    <recommendedName>
        <fullName evidence="1">Superoxide dismutase copper/zinc binding domain-containing protein</fullName>
    </recommendedName>
</protein>